<organism evidence="7 8">
    <name type="scientific">Streptomyces albus</name>
    <dbReference type="NCBI Taxonomy" id="1888"/>
    <lineage>
        <taxon>Bacteria</taxon>
        <taxon>Bacillati</taxon>
        <taxon>Actinomycetota</taxon>
        <taxon>Actinomycetes</taxon>
        <taxon>Kitasatosporales</taxon>
        <taxon>Streptomycetaceae</taxon>
        <taxon>Streptomyces</taxon>
    </lineage>
</organism>
<evidence type="ECO:0000256" key="4">
    <source>
        <dbReference type="PROSITE-ProRule" id="PRU00510"/>
    </source>
</evidence>
<dbReference type="PANTHER" id="PTHR33823">
    <property type="entry name" value="RNA POLYMERASE-BINDING TRANSCRIPTION FACTOR DKSA-RELATED"/>
    <property type="match status" value="1"/>
</dbReference>
<name>A0A8H1LF22_9ACTN</name>
<comment type="caution">
    <text evidence="7">The sequence shown here is derived from an EMBL/GenBank/DDBJ whole genome shotgun (WGS) entry which is preliminary data.</text>
</comment>
<evidence type="ECO:0000256" key="5">
    <source>
        <dbReference type="SAM" id="MobiDB-lite"/>
    </source>
</evidence>
<feature type="zinc finger region" description="dksA C4-type" evidence="4">
    <location>
        <begin position="99"/>
        <end position="123"/>
    </location>
</feature>
<protein>
    <submittedName>
        <fullName evidence="7">Molecular chaperone DnaK</fullName>
    </submittedName>
</protein>
<proteinExistence type="predicted"/>
<sequence length="128" mass="13915">MGFPARFGHGEGMSFESSDTATSSDVAPPVAAARLTAHEARQRLEHERGSRLTQLRALDEAGPETDEHLKAAQREALERVLGEIDAAFGRVQDGSYGTCMSCAKPIPAERLEILPYVRFCVACQRRAG</sequence>
<feature type="region of interest" description="Disordered" evidence="5">
    <location>
        <begin position="1"/>
        <end position="29"/>
    </location>
</feature>
<keyword evidence="3" id="KW-0862">Zinc</keyword>
<dbReference type="SUPFAM" id="SSF57716">
    <property type="entry name" value="Glucocorticoid receptor-like (DNA-binding domain)"/>
    <property type="match status" value="1"/>
</dbReference>
<gene>
    <name evidence="7" type="ORF">D8771_14195</name>
</gene>
<keyword evidence="1" id="KW-0479">Metal-binding</keyword>
<evidence type="ECO:0000256" key="3">
    <source>
        <dbReference type="ARBA" id="ARBA00022833"/>
    </source>
</evidence>
<evidence type="ECO:0000259" key="6">
    <source>
        <dbReference type="Pfam" id="PF01258"/>
    </source>
</evidence>
<keyword evidence="2" id="KW-0863">Zinc-finger</keyword>
<dbReference type="EMBL" id="RCIY01000055">
    <property type="protein sequence ID" value="TGG83213.1"/>
    <property type="molecule type" value="Genomic_DNA"/>
</dbReference>
<evidence type="ECO:0000313" key="8">
    <source>
        <dbReference type="Proteomes" id="UP000298111"/>
    </source>
</evidence>
<dbReference type="AlphaFoldDB" id="A0A8H1LF22"/>
<dbReference type="Gene3D" id="1.20.120.910">
    <property type="entry name" value="DksA, coiled-coil domain"/>
    <property type="match status" value="1"/>
</dbReference>
<feature type="compositionally biased region" description="Polar residues" evidence="5">
    <location>
        <begin position="15"/>
        <end position="25"/>
    </location>
</feature>
<accession>A0A8H1LF22</accession>
<dbReference type="Pfam" id="PF01258">
    <property type="entry name" value="zf-dskA_traR"/>
    <property type="match status" value="1"/>
</dbReference>
<feature type="domain" description="Zinc finger DksA/TraR C4-type" evidence="6">
    <location>
        <begin position="94"/>
        <end position="126"/>
    </location>
</feature>
<dbReference type="PROSITE" id="PS51128">
    <property type="entry name" value="ZF_DKSA_2"/>
    <property type="match status" value="1"/>
</dbReference>
<evidence type="ECO:0000256" key="2">
    <source>
        <dbReference type="ARBA" id="ARBA00022771"/>
    </source>
</evidence>
<reference evidence="7 8" key="1">
    <citation type="submission" date="2018-10" db="EMBL/GenBank/DDBJ databases">
        <title>Isolation of pseudouridimycin from Streptomyces albus DSM 40763.</title>
        <authorList>
            <person name="Rosenqvist P."/>
            <person name="Metsae-Ketelae M."/>
            <person name="Virta P."/>
        </authorList>
    </citation>
    <scope>NUCLEOTIDE SEQUENCE [LARGE SCALE GENOMIC DNA]</scope>
    <source>
        <strain evidence="7 8">DSM 40763</strain>
    </source>
</reference>
<dbReference type="GO" id="GO:0008270">
    <property type="term" value="F:zinc ion binding"/>
    <property type="evidence" value="ECO:0007669"/>
    <property type="project" value="UniProtKB-KW"/>
</dbReference>
<dbReference type="Proteomes" id="UP000298111">
    <property type="component" value="Unassembled WGS sequence"/>
</dbReference>
<evidence type="ECO:0000256" key="1">
    <source>
        <dbReference type="ARBA" id="ARBA00022723"/>
    </source>
</evidence>
<dbReference type="PANTHER" id="PTHR33823:SF4">
    <property type="entry name" value="GENERAL STRESS PROTEIN 16O"/>
    <property type="match status" value="1"/>
</dbReference>
<dbReference type="InterPro" id="IPR000962">
    <property type="entry name" value="Znf_DskA_TraR"/>
</dbReference>
<evidence type="ECO:0000313" key="7">
    <source>
        <dbReference type="EMBL" id="TGG83213.1"/>
    </source>
</evidence>